<sequence length="293" mass="32965">MVIYGTKIEGEIDLPYDFPEDAEYLHKITLSPKIPKQFSEALCHKTYLHLSHGKKVYLGKDVSSDTLPSKRFWSFEVEGVGRFGWEQGDTTVYYDKVCESKLFGFWLAHSLMPIYLTLQRKAIILHASCVTIEDSAVLFIAPSFGGKSTLAHAFLQQKYPLVSDDTVALYTTKDAIKCAASVPYSRPYRTLSTLGDYTPVYEKRLVTPKAVYVLEKGAADEAVTFDELRGIAKLTALHNNNLLYSFPHLRTMHLATMGELIKQTAIVKLKRPWDLAQLPALCTQIVSFTKALT</sequence>
<protein>
    <recommendedName>
        <fullName evidence="2">Serine kinase of the HPr protein, regulates carbohydrate metabolism</fullName>
    </recommendedName>
</protein>
<evidence type="ECO:0000313" key="1">
    <source>
        <dbReference type="EMBL" id="SFV90275.1"/>
    </source>
</evidence>
<reference evidence="1" key="1">
    <citation type="submission" date="2016-10" db="EMBL/GenBank/DDBJ databases">
        <authorList>
            <person name="de Groot N.N."/>
        </authorList>
    </citation>
    <scope>NUCLEOTIDE SEQUENCE</scope>
</reference>
<dbReference type="Gene3D" id="3.40.50.300">
    <property type="entry name" value="P-loop containing nucleotide triphosphate hydrolases"/>
    <property type="match status" value="1"/>
</dbReference>
<dbReference type="InterPro" id="IPR027417">
    <property type="entry name" value="P-loop_NTPase"/>
</dbReference>
<gene>
    <name evidence="1" type="ORF">MNB_SV-4-1113</name>
</gene>
<accession>A0A1W1E8H8</accession>
<proteinExistence type="predicted"/>
<name>A0A1W1E8H8_9ZZZZ</name>
<dbReference type="SUPFAM" id="SSF53795">
    <property type="entry name" value="PEP carboxykinase-like"/>
    <property type="match status" value="1"/>
</dbReference>
<evidence type="ECO:0008006" key="2">
    <source>
        <dbReference type="Google" id="ProtNLM"/>
    </source>
</evidence>
<dbReference type="AlphaFoldDB" id="A0A1W1E8H8"/>
<organism evidence="1">
    <name type="scientific">hydrothermal vent metagenome</name>
    <dbReference type="NCBI Taxonomy" id="652676"/>
    <lineage>
        <taxon>unclassified sequences</taxon>
        <taxon>metagenomes</taxon>
        <taxon>ecological metagenomes</taxon>
    </lineage>
</organism>
<dbReference type="EMBL" id="FPIB01000012">
    <property type="protein sequence ID" value="SFV90275.1"/>
    <property type="molecule type" value="Genomic_DNA"/>
</dbReference>